<dbReference type="AlphaFoldDB" id="A0A1K1Q2I4"/>
<dbReference type="EMBL" id="FPJE01000011">
    <property type="protein sequence ID" value="SFW53937.1"/>
    <property type="molecule type" value="Genomic_DNA"/>
</dbReference>
<evidence type="ECO:0000313" key="4">
    <source>
        <dbReference type="EMBL" id="SFW53937.1"/>
    </source>
</evidence>
<dbReference type="CDD" id="cd00156">
    <property type="entry name" value="REC"/>
    <property type="match status" value="1"/>
</dbReference>
<feature type="modified residue" description="4-aspartylphosphate" evidence="2">
    <location>
        <position position="53"/>
    </location>
</feature>
<dbReference type="GO" id="GO:0000160">
    <property type="term" value="P:phosphorelay signal transduction system"/>
    <property type="evidence" value="ECO:0007669"/>
    <property type="project" value="InterPro"/>
</dbReference>
<dbReference type="Gene3D" id="3.40.50.2300">
    <property type="match status" value="1"/>
</dbReference>
<organism evidence="4 5">
    <name type="scientific">Sinomicrobium oceani</name>
    <dbReference type="NCBI Taxonomy" id="1150368"/>
    <lineage>
        <taxon>Bacteria</taxon>
        <taxon>Pseudomonadati</taxon>
        <taxon>Bacteroidota</taxon>
        <taxon>Flavobacteriia</taxon>
        <taxon>Flavobacteriales</taxon>
        <taxon>Flavobacteriaceae</taxon>
        <taxon>Sinomicrobium</taxon>
    </lineage>
</organism>
<feature type="domain" description="Response regulatory" evidence="3">
    <location>
        <begin position="4"/>
        <end position="119"/>
    </location>
</feature>
<dbReference type="InterPro" id="IPR050595">
    <property type="entry name" value="Bact_response_regulator"/>
</dbReference>
<dbReference type="RefSeq" id="WP_072317411.1">
    <property type="nucleotide sequence ID" value="NZ_FPJE01000011.1"/>
</dbReference>
<name>A0A1K1Q2I4_9FLAO</name>
<dbReference type="SMART" id="SM00448">
    <property type="entry name" value="REC"/>
    <property type="match status" value="1"/>
</dbReference>
<dbReference type="InterPro" id="IPR011006">
    <property type="entry name" value="CheY-like_superfamily"/>
</dbReference>
<dbReference type="SUPFAM" id="SSF52172">
    <property type="entry name" value="CheY-like"/>
    <property type="match status" value="1"/>
</dbReference>
<reference evidence="4 5" key="1">
    <citation type="submission" date="2016-11" db="EMBL/GenBank/DDBJ databases">
        <authorList>
            <person name="Jaros S."/>
            <person name="Januszkiewicz K."/>
            <person name="Wedrychowicz H."/>
        </authorList>
    </citation>
    <scope>NUCLEOTIDE SEQUENCE [LARGE SCALE GENOMIC DNA]</scope>
    <source>
        <strain evidence="4 5">CGMCC 1.12145</strain>
    </source>
</reference>
<evidence type="ECO:0000256" key="2">
    <source>
        <dbReference type="PROSITE-ProRule" id="PRU00169"/>
    </source>
</evidence>
<evidence type="ECO:0000313" key="5">
    <source>
        <dbReference type="Proteomes" id="UP000182248"/>
    </source>
</evidence>
<dbReference type="PANTHER" id="PTHR44591:SF3">
    <property type="entry name" value="RESPONSE REGULATORY DOMAIN-CONTAINING PROTEIN"/>
    <property type="match status" value="1"/>
</dbReference>
<protein>
    <submittedName>
        <fullName evidence="4">Response regulator receiver domain-containing protein</fullName>
    </submittedName>
</protein>
<keyword evidence="5" id="KW-1185">Reference proteome</keyword>
<dbReference type="Proteomes" id="UP000182248">
    <property type="component" value="Unassembled WGS sequence"/>
</dbReference>
<accession>A0A1K1Q2I4</accession>
<dbReference type="Pfam" id="PF00072">
    <property type="entry name" value="Response_reg"/>
    <property type="match status" value="1"/>
</dbReference>
<dbReference type="STRING" id="1150368.SAMN02927921_02185"/>
<evidence type="ECO:0000256" key="1">
    <source>
        <dbReference type="ARBA" id="ARBA00022553"/>
    </source>
</evidence>
<sequence>MSLKVLVIEDDVVFCRLLTKYLNNNQILTKDAQSAAQAREILAAEQFDFIITDYKLPDQDGLSVLEGIKDGPNKNAKTLLMSRFKEDDMVSRARELGVLDFVQKPIKPNELLVLLEKLK</sequence>
<dbReference type="PROSITE" id="PS50110">
    <property type="entry name" value="RESPONSE_REGULATORY"/>
    <property type="match status" value="1"/>
</dbReference>
<evidence type="ECO:0000259" key="3">
    <source>
        <dbReference type="PROSITE" id="PS50110"/>
    </source>
</evidence>
<dbReference type="InterPro" id="IPR001789">
    <property type="entry name" value="Sig_transdc_resp-reg_receiver"/>
</dbReference>
<dbReference type="PANTHER" id="PTHR44591">
    <property type="entry name" value="STRESS RESPONSE REGULATOR PROTEIN 1"/>
    <property type="match status" value="1"/>
</dbReference>
<gene>
    <name evidence="4" type="ORF">SAMN02927921_02185</name>
</gene>
<dbReference type="OrthoDB" id="9789181at2"/>
<proteinExistence type="predicted"/>
<keyword evidence="1 2" id="KW-0597">Phosphoprotein</keyword>